<gene>
    <name evidence="1" type="ORF">WKI47_19905</name>
</gene>
<accession>A0ACC6PGZ0</accession>
<comment type="caution">
    <text evidence="1">The sequence shown here is derived from an EMBL/GenBank/DDBJ whole genome shotgun (WGS) entry which is preliminary data.</text>
</comment>
<protein>
    <submittedName>
        <fullName evidence="1">PrpR N-terminal domain-containing protein</fullName>
    </submittedName>
</protein>
<proteinExistence type="predicted"/>
<evidence type="ECO:0000313" key="1">
    <source>
        <dbReference type="EMBL" id="MEJ8306173.1"/>
    </source>
</evidence>
<name>A0ACC6PGZ0_9BACL</name>
<evidence type="ECO:0000313" key="2">
    <source>
        <dbReference type="Proteomes" id="UP001380953"/>
    </source>
</evidence>
<keyword evidence="2" id="KW-1185">Reference proteome</keyword>
<sequence>MKIHVHLIAPYASMLSIVEECVPLFPDLHIECSVGDLENGVELAVAAQRAGADIIVSRGGTARSIKRSVTIPVIDVQLSGYDMIRSLLLASSLKEKTAIVGFPNVTSGAQAIIDLLDLPLKAFTVTEPREVPPLILDLKSRDYKQIAGDVITLKTANEYGLKGFLIQSGRESVRSALEDARLVYGYLHRNDHLVRVFERFLQSAYPNLVVADKKNRIVYARIGDFERNPLTEERLAVLGAKLDQEPAGLSEKLTIDGQALVAEGFRHFVDDKTYTLYTLRKTGNPVSSHKGVTAFYPEDAGPLIEASPEMSRLTSQLRALYREGERVAVYGRKGSGKNFAVDHIHRECSPNGRMMTIDFEQAELSEFSDVLPDGVSTIKLIHASRADSEPLKRFVDNMAERGIRVFVIENASPDPQLLAVVGAVRLAMPTLSERQEDLLPLAQAFLSDCQQKLGTNAVKIQEAAAKLLQNRYYADEIDGLKRLIKELALSETDYVIRAETVHKATNESSAPSPWQMPTGTLKEIEKQVIEAVLREENHNQSRTAERLGINRATLWRKLKE</sequence>
<organism evidence="1 2">
    <name type="scientific">Saccharibacillus sacchari</name>
    <dbReference type="NCBI Taxonomy" id="456493"/>
    <lineage>
        <taxon>Bacteria</taxon>
        <taxon>Bacillati</taxon>
        <taxon>Bacillota</taxon>
        <taxon>Bacilli</taxon>
        <taxon>Bacillales</taxon>
        <taxon>Paenibacillaceae</taxon>
        <taxon>Saccharibacillus</taxon>
    </lineage>
</organism>
<reference evidence="1" key="1">
    <citation type="submission" date="2024-03" db="EMBL/GenBank/DDBJ databases">
        <title>Whole genome sequecning of epiphytes from Marcgravia umbellata leaves.</title>
        <authorList>
            <person name="Kumar G."/>
            <person name="Savka M.A."/>
        </authorList>
    </citation>
    <scope>NUCLEOTIDE SEQUENCE</scope>
    <source>
        <strain evidence="1">RIT_BL5</strain>
    </source>
</reference>
<dbReference type="EMBL" id="JBBKAR010000050">
    <property type="protein sequence ID" value="MEJ8306173.1"/>
    <property type="molecule type" value="Genomic_DNA"/>
</dbReference>
<dbReference type="Proteomes" id="UP001380953">
    <property type="component" value="Unassembled WGS sequence"/>
</dbReference>